<feature type="compositionally biased region" description="Basic and acidic residues" evidence="1">
    <location>
        <begin position="253"/>
        <end position="266"/>
    </location>
</feature>
<evidence type="ECO:0000256" key="1">
    <source>
        <dbReference type="SAM" id="MobiDB-lite"/>
    </source>
</evidence>
<keyword evidence="3" id="KW-1185">Reference proteome</keyword>
<gene>
    <name evidence="2" type="ORF">GWI33_020597</name>
</gene>
<comment type="caution">
    <text evidence="2">The sequence shown here is derived from an EMBL/GenBank/DDBJ whole genome shotgun (WGS) entry which is preliminary data.</text>
</comment>
<protein>
    <submittedName>
        <fullName evidence="2">Uncharacterized protein</fullName>
    </submittedName>
</protein>
<dbReference type="AlphaFoldDB" id="A0A834I312"/>
<feature type="region of interest" description="Disordered" evidence="1">
    <location>
        <begin position="144"/>
        <end position="324"/>
    </location>
</feature>
<feature type="compositionally biased region" description="Polar residues" evidence="1">
    <location>
        <begin position="314"/>
        <end position="323"/>
    </location>
</feature>
<feature type="compositionally biased region" description="Polar residues" evidence="1">
    <location>
        <begin position="156"/>
        <end position="168"/>
    </location>
</feature>
<sequence length="442" mass="48913">MSRSTSAPLAQPSDARTPKIRPSVALVPLPAVARPPGESQSHNFIEIPIRTAAGRGPVVGEAGATRLDDGPSSRNRGTSRAQSRTRTVVLYVPVCVFWIQVTLQRNVVEFMLSTMATVTSGILSPNSYGLNTDAVSLKLAHPEPMDTYHHRHPFSHPSTYPEQQNSSDSEQEVPYASNSPKSISEPKRNKRKNFKPRCSQNIPSEDEGVLNLSDYHENNNVNNNARRRKPIGGTRKVIVDPSFTPMDLSGSKNDSEASERLSHDSELLSQYSMKPESDNSDSDDFNTDNFRAPSDNDEGKDDSDVNSDENDSSKIPSSFSIHNLSKPHVTDQGALLAQNLSPDQISEMRNYAMNTMRELLSIYGLTSEVAESISRQLPLAAFTTDAHVCVHSCAVSTELGEFEREEINMDIFWSSHDPNEEAHDGHHFSPSYESNAFFFNCM</sequence>
<dbReference type="GO" id="GO:0000981">
    <property type="term" value="F:DNA-binding transcription factor activity, RNA polymerase II-specific"/>
    <property type="evidence" value="ECO:0007669"/>
    <property type="project" value="TreeGrafter"/>
</dbReference>
<feature type="compositionally biased region" description="Polar residues" evidence="1">
    <location>
        <begin position="72"/>
        <end position="83"/>
    </location>
</feature>
<dbReference type="OrthoDB" id="6631245at2759"/>
<dbReference type="GO" id="GO:0000977">
    <property type="term" value="F:RNA polymerase II transcription regulatory region sequence-specific DNA binding"/>
    <property type="evidence" value="ECO:0007669"/>
    <property type="project" value="TreeGrafter"/>
</dbReference>
<feature type="region of interest" description="Disordered" evidence="1">
    <location>
        <begin position="56"/>
        <end position="83"/>
    </location>
</feature>
<dbReference type="PANTHER" id="PTHR12451">
    <property type="entry name" value="TRANSCRIPTION FACTOR CASTOR PROTEIN MING -RELATED"/>
    <property type="match status" value="1"/>
</dbReference>
<feature type="compositionally biased region" description="Acidic residues" evidence="1">
    <location>
        <begin position="295"/>
        <end position="310"/>
    </location>
</feature>
<reference evidence="2" key="1">
    <citation type="submission" date="2020-08" db="EMBL/GenBank/DDBJ databases">
        <title>Genome sequencing and assembly of the red palm weevil Rhynchophorus ferrugineus.</title>
        <authorList>
            <person name="Dias G.B."/>
            <person name="Bergman C.M."/>
            <person name="Manee M."/>
        </authorList>
    </citation>
    <scope>NUCLEOTIDE SEQUENCE</scope>
    <source>
        <strain evidence="2">AA-2017</strain>
        <tissue evidence="2">Whole larva</tissue>
    </source>
</reference>
<evidence type="ECO:0000313" key="3">
    <source>
        <dbReference type="Proteomes" id="UP000625711"/>
    </source>
</evidence>
<proteinExistence type="predicted"/>
<dbReference type="GO" id="GO:0045664">
    <property type="term" value="P:regulation of neuron differentiation"/>
    <property type="evidence" value="ECO:0007669"/>
    <property type="project" value="TreeGrafter"/>
</dbReference>
<accession>A0A834I312</accession>
<organism evidence="2 3">
    <name type="scientific">Rhynchophorus ferrugineus</name>
    <name type="common">Red palm weevil</name>
    <name type="synonym">Curculio ferrugineus</name>
    <dbReference type="NCBI Taxonomy" id="354439"/>
    <lineage>
        <taxon>Eukaryota</taxon>
        <taxon>Metazoa</taxon>
        <taxon>Ecdysozoa</taxon>
        <taxon>Arthropoda</taxon>
        <taxon>Hexapoda</taxon>
        <taxon>Insecta</taxon>
        <taxon>Pterygota</taxon>
        <taxon>Neoptera</taxon>
        <taxon>Endopterygota</taxon>
        <taxon>Coleoptera</taxon>
        <taxon>Polyphaga</taxon>
        <taxon>Cucujiformia</taxon>
        <taxon>Curculionidae</taxon>
        <taxon>Dryophthorinae</taxon>
        <taxon>Rhynchophorus</taxon>
    </lineage>
</organism>
<dbReference type="GO" id="GO:0045944">
    <property type="term" value="P:positive regulation of transcription by RNA polymerase II"/>
    <property type="evidence" value="ECO:0007669"/>
    <property type="project" value="TreeGrafter"/>
</dbReference>
<name>A0A834I312_RHYFE</name>
<evidence type="ECO:0000313" key="2">
    <source>
        <dbReference type="EMBL" id="KAF7266037.1"/>
    </source>
</evidence>
<dbReference type="InterPro" id="IPR040373">
    <property type="entry name" value="CASZ1"/>
</dbReference>
<dbReference type="EMBL" id="JAACXV010014573">
    <property type="protein sequence ID" value="KAF7266037.1"/>
    <property type="molecule type" value="Genomic_DNA"/>
</dbReference>
<dbReference type="PANTHER" id="PTHR12451:SF0">
    <property type="entry name" value="ZINC FINGER PROTEIN CASTOR HOMOLOG 1"/>
    <property type="match status" value="1"/>
</dbReference>
<dbReference type="Proteomes" id="UP000625711">
    <property type="component" value="Unassembled WGS sequence"/>
</dbReference>
<feature type="region of interest" description="Disordered" evidence="1">
    <location>
        <begin position="1"/>
        <end position="21"/>
    </location>
</feature>
<dbReference type="GO" id="GO:0005634">
    <property type="term" value="C:nucleus"/>
    <property type="evidence" value="ECO:0007669"/>
    <property type="project" value="TreeGrafter"/>
</dbReference>